<dbReference type="eggNOG" id="COG5433">
    <property type="taxonomic scope" value="Bacteria"/>
</dbReference>
<dbReference type="HOGENOM" id="CLU_1916195_0_0_4"/>
<gene>
    <name evidence="1" type="ordered locus">Veis_0424</name>
</gene>
<name>A1WF05_VEREI</name>
<reference evidence="2" key="1">
    <citation type="submission" date="2006-12" db="EMBL/GenBank/DDBJ databases">
        <title>Complete sequence of chromosome 1 of Verminephrobacter eiseniae EF01-2.</title>
        <authorList>
            <person name="Copeland A."/>
            <person name="Lucas S."/>
            <person name="Lapidus A."/>
            <person name="Barry K."/>
            <person name="Detter J.C."/>
            <person name="Glavina del Rio T."/>
            <person name="Dalin E."/>
            <person name="Tice H."/>
            <person name="Pitluck S."/>
            <person name="Chertkov O."/>
            <person name="Brettin T."/>
            <person name="Bruce D."/>
            <person name="Han C."/>
            <person name="Tapia R."/>
            <person name="Gilna P."/>
            <person name="Schmutz J."/>
            <person name="Larimer F."/>
            <person name="Land M."/>
            <person name="Hauser L."/>
            <person name="Kyrpides N."/>
            <person name="Kim E."/>
            <person name="Stahl D."/>
            <person name="Richardson P."/>
        </authorList>
    </citation>
    <scope>NUCLEOTIDE SEQUENCE [LARGE SCALE GENOMIC DNA]</scope>
    <source>
        <strain evidence="2">EF01-2</strain>
    </source>
</reference>
<proteinExistence type="predicted"/>
<dbReference type="EMBL" id="CP000542">
    <property type="protein sequence ID" value="ABM56212.1"/>
    <property type="molecule type" value="Genomic_DNA"/>
</dbReference>
<evidence type="ECO:0000313" key="1">
    <source>
        <dbReference type="EMBL" id="ABM56212.1"/>
    </source>
</evidence>
<dbReference type="Proteomes" id="UP000000374">
    <property type="component" value="Chromosome"/>
</dbReference>
<protein>
    <submittedName>
        <fullName evidence="1">Uncharacterized protein</fullName>
    </submittedName>
</protein>
<dbReference type="AlphaFoldDB" id="A1WF05"/>
<dbReference type="KEGG" id="vei:Veis_0424"/>
<dbReference type="STRING" id="391735.Veis_0424"/>
<accession>A1WF05</accession>
<organism evidence="1 2">
    <name type="scientific">Verminephrobacter eiseniae (strain EF01-2)</name>
    <dbReference type="NCBI Taxonomy" id="391735"/>
    <lineage>
        <taxon>Bacteria</taxon>
        <taxon>Pseudomonadati</taxon>
        <taxon>Pseudomonadota</taxon>
        <taxon>Betaproteobacteria</taxon>
        <taxon>Burkholderiales</taxon>
        <taxon>Comamonadaceae</taxon>
        <taxon>Verminephrobacter</taxon>
    </lineage>
</organism>
<sequence>MHHPRRARRSRFPNQGTRRDRLCQAEGIRGGAGASKFVYIQRLTISSCKRFRNRVYWLATPGLKEHWKKITSAACIDSTCVIGTKTETDRHHVISSLPADSERVCAGVRATGGWRCPEQFGDSVAKSARFGF</sequence>
<keyword evidence="2" id="KW-1185">Reference proteome</keyword>
<evidence type="ECO:0000313" key="2">
    <source>
        <dbReference type="Proteomes" id="UP000000374"/>
    </source>
</evidence>